<gene>
    <name evidence="2" type="ORF">FF38_00028</name>
</gene>
<dbReference type="OrthoDB" id="6370791at2759"/>
<accession>A0A0L0BM35</accession>
<feature type="chain" id="PRO_5005534749" description="Circadian clock-controlled protein" evidence="1">
    <location>
        <begin position="23"/>
        <end position="288"/>
    </location>
</feature>
<dbReference type="InterPro" id="IPR038606">
    <property type="entry name" value="To_sf"/>
</dbReference>
<dbReference type="AlphaFoldDB" id="A0A0L0BM35"/>
<protein>
    <recommendedName>
        <fullName evidence="4">Circadian clock-controlled protein</fullName>
    </recommendedName>
</protein>
<dbReference type="EMBL" id="JRES01001649">
    <property type="protein sequence ID" value="KNC21185.1"/>
    <property type="molecule type" value="Genomic_DNA"/>
</dbReference>
<feature type="signal peptide" evidence="1">
    <location>
        <begin position="1"/>
        <end position="22"/>
    </location>
</feature>
<dbReference type="PANTHER" id="PTHR20993:SF0">
    <property type="entry name" value="GH07914P"/>
    <property type="match status" value="1"/>
</dbReference>
<keyword evidence="3" id="KW-1185">Reference proteome</keyword>
<evidence type="ECO:0000313" key="3">
    <source>
        <dbReference type="Proteomes" id="UP000037069"/>
    </source>
</evidence>
<dbReference type="InterPro" id="IPR010562">
    <property type="entry name" value="Haemolymph_juvenile_hormone-bd"/>
</dbReference>
<keyword evidence="1" id="KW-0732">Signal</keyword>
<dbReference type="Gene3D" id="3.15.10.30">
    <property type="entry name" value="Haemolymph juvenile hormone binding protein"/>
    <property type="match status" value="1"/>
</dbReference>
<proteinExistence type="predicted"/>
<dbReference type="Pfam" id="PF06585">
    <property type="entry name" value="JHBP"/>
    <property type="match status" value="1"/>
</dbReference>
<reference evidence="2 3" key="1">
    <citation type="journal article" date="2015" name="Nat. Commun.">
        <title>Lucilia cuprina genome unlocks parasitic fly biology to underpin future interventions.</title>
        <authorList>
            <person name="Anstead C.A."/>
            <person name="Korhonen P.K."/>
            <person name="Young N.D."/>
            <person name="Hall R.S."/>
            <person name="Jex A.R."/>
            <person name="Murali S.C."/>
            <person name="Hughes D.S."/>
            <person name="Lee S.F."/>
            <person name="Perry T."/>
            <person name="Stroehlein A.J."/>
            <person name="Ansell B.R."/>
            <person name="Breugelmans B."/>
            <person name="Hofmann A."/>
            <person name="Qu J."/>
            <person name="Dugan S."/>
            <person name="Lee S.L."/>
            <person name="Chao H."/>
            <person name="Dinh H."/>
            <person name="Han Y."/>
            <person name="Doddapaneni H.V."/>
            <person name="Worley K.C."/>
            <person name="Muzny D.M."/>
            <person name="Ioannidis P."/>
            <person name="Waterhouse R.M."/>
            <person name="Zdobnov E.M."/>
            <person name="James P.J."/>
            <person name="Bagnall N.H."/>
            <person name="Kotze A.C."/>
            <person name="Gibbs R.A."/>
            <person name="Richards S."/>
            <person name="Batterham P."/>
            <person name="Gasser R.B."/>
        </authorList>
    </citation>
    <scope>NUCLEOTIDE SEQUENCE [LARGE SCALE GENOMIC DNA]</scope>
    <source>
        <strain evidence="2 3">LS</strain>
        <tissue evidence="2">Full body</tissue>
    </source>
</reference>
<dbReference type="Proteomes" id="UP000037069">
    <property type="component" value="Unassembled WGS sequence"/>
</dbReference>
<dbReference type="SMART" id="SM00700">
    <property type="entry name" value="JHBP"/>
    <property type="match status" value="1"/>
</dbReference>
<name>A0A0L0BM35_LUCCU</name>
<evidence type="ECO:0000256" key="1">
    <source>
        <dbReference type="SAM" id="SignalP"/>
    </source>
</evidence>
<organism evidence="2 3">
    <name type="scientific">Lucilia cuprina</name>
    <name type="common">Green bottle fly</name>
    <name type="synonym">Australian sheep blowfly</name>
    <dbReference type="NCBI Taxonomy" id="7375"/>
    <lineage>
        <taxon>Eukaryota</taxon>
        <taxon>Metazoa</taxon>
        <taxon>Ecdysozoa</taxon>
        <taxon>Arthropoda</taxon>
        <taxon>Hexapoda</taxon>
        <taxon>Insecta</taxon>
        <taxon>Pterygota</taxon>
        <taxon>Neoptera</taxon>
        <taxon>Endopterygota</taxon>
        <taxon>Diptera</taxon>
        <taxon>Brachycera</taxon>
        <taxon>Muscomorpha</taxon>
        <taxon>Oestroidea</taxon>
        <taxon>Calliphoridae</taxon>
        <taxon>Luciliinae</taxon>
        <taxon>Lucilia</taxon>
    </lineage>
</organism>
<evidence type="ECO:0008006" key="4">
    <source>
        <dbReference type="Google" id="ProtNLM"/>
    </source>
</evidence>
<evidence type="ECO:0000313" key="2">
    <source>
        <dbReference type="EMBL" id="KNC21185.1"/>
    </source>
</evidence>
<comment type="caution">
    <text evidence="2">The sequence shown here is derived from an EMBL/GenBank/DDBJ whole genome shotgun (WGS) entry which is preliminary data.</text>
</comment>
<dbReference type="PANTHER" id="PTHR20993">
    <property type="entry name" value="GH07914P"/>
    <property type="match status" value="1"/>
</dbReference>
<sequence>MEKVKILLNLGLLLAVLNSGLAAVLNAKKLNKTNVDLREVGELMKFKMECKNFTSFRKDFQKFEMDQASWSAKGNISNLTVEGLNKFEIIVLNWNTTNNQINFEFNFPKVEILSSYKLNGVFNKTATPKEIFGNGLFHLELIDLNINGSFKLLPTQEGRALTLSNFTTKMKLKETHSTSTGFMNSTKATEVLNFSIEKVVNLLVAQQQFSNLLKSVVELITKKQLINGSLAELQSYVELVNTKKLSKEQLCNTSGKDNETGIPWQQNWSSDMDKKRYQRTIVKNKNFV</sequence>